<gene>
    <name evidence="2" type="ORF">G3A50_02185</name>
</gene>
<evidence type="ECO:0000313" key="3">
    <source>
        <dbReference type="Proteomes" id="UP000464751"/>
    </source>
</evidence>
<dbReference type="KEGG" id="apra:G3A50_02185"/>
<dbReference type="AlphaFoldDB" id="A0A6P1YT80"/>
<organism evidence="2 3">
    <name type="scientific">Ancylobacter pratisalsi</name>
    <dbReference type="NCBI Taxonomy" id="1745854"/>
    <lineage>
        <taxon>Bacteria</taxon>
        <taxon>Pseudomonadati</taxon>
        <taxon>Pseudomonadota</taxon>
        <taxon>Alphaproteobacteria</taxon>
        <taxon>Hyphomicrobiales</taxon>
        <taxon>Xanthobacteraceae</taxon>
        <taxon>Ancylobacter</taxon>
    </lineage>
</organism>
<keyword evidence="3" id="KW-1185">Reference proteome</keyword>
<protein>
    <submittedName>
        <fullName evidence="2">Phage portal protein</fullName>
    </submittedName>
</protein>
<dbReference type="Proteomes" id="UP000464751">
    <property type="component" value="Chromosome"/>
</dbReference>
<proteinExistence type="predicted"/>
<evidence type="ECO:0000256" key="1">
    <source>
        <dbReference type="SAM" id="MobiDB-lite"/>
    </source>
</evidence>
<feature type="region of interest" description="Disordered" evidence="1">
    <location>
        <begin position="392"/>
        <end position="416"/>
    </location>
</feature>
<dbReference type="InterPro" id="IPR006427">
    <property type="entry name" value="Portal_HK97"/>
</dbReference>
<dbReference type="EMBL" id="CP048630">
    <property type="protein sequence ID" value="QIB36041.1"/>
    <property type="molecule type" value="Genomic_DNA"/>
</dbReference>
<sequence>MLRKAAAYLVRPFGLRDLGLPGRGEDALPAGESITADNVLALSTAWACVNLLAGTISALPIDLKMAGNGGAVEEAPDHPLQRVLRESPNADQTPIDFWEFMCISLELWGNAYARIERNGAKIISLVPIRPDLVTVRRTREGTLEYRWSEEGYSYVEPAERVFHVRGFGGDALGGMSTLAHGRNTFGVAQAIDRAARSTFRNGLHPTIAFKFGKFLSPEQRALVELDMVERYQGARNAGRPIRLEGDVGIEKLSINPEDAQMLESRAFSVEEICRIFGVPPFMVGHTVKSTSWGSGLEQQVLAFQKFTLRRRLKKIEQAIRKQLLSSDDKAKGVTVSFNLEALLRGDSSARAAFYTSMLGAGVMTINEVRALEGLAPVAGGDVPRMQVQNQPITNARGIGDNGGPLLDDETDQDEAA</sequence>
<dbReference type="InterPro" id="IPR006944">
    <property type="entry name" value="Phage/GTA_portal"/>
</dbReference>
<accession>A0A6P1YT80</accession>
<name>A0A6P1YT80_9HYPH</name>
<dbReference type="NCBIfam" id="TIGR01537">
    <property type="entry name" value="portal_HK97"/>
    <property type="match status" value="1"/>
</dbReference>
<dbReference type="Pfam" id="PF04860">
    <property type="entry name" value="Phage_portal"/>
    <property type="match status" value="1"/>
</dbReference>
<reference evidence="2 3" key="1">
    <citation type="submission" date="2020-02" db="EMBL/GenBank/DDBJ databases">
        <authorList>
            <person name="Li G."/>
        </authorList>
    </citation>
    <scope>NUCLEOTIDE SEQUENCE [LARGE SCALE GENOMIC DNA]</scope>
    <source>
        <strain evidence="2 3">DSM 102029</strain>
    </source>
</reference>
<evidence type="ECO:0000313" key="2">
    <source>
        <dbReference type="EMBL" id="QIB36041.1"/>
    </source>
</evidence>
<feature type="compositionally biased region" description="Acidic residues" evidence="1">
    <location>
        <begin position="406"/>
        <end position="416"/>
    </location>
</feature>